<proteinExistence type="predicted"/>
<name>A0A180GUS4_PUCT1</name>
<organism evidence="2">
    <name type="scientific">Puccinia triticina (isolate 1-1 / race 1 (BBBD))</name>
    <name type="common">Brown leaf rust fungus</name>
    <dbReference type="NCBI Taxonomy" id="630390"/>
    <lineage>
        <taxon>Eukaryota</taxon>
        <taxon>Fungi</taxon>
        <taxon>Dikarya</taxon>
        <taxon>Basidiomycota</taxon>
        <taxon>Pucciniomycotina</taxon>
        <taxon>Pucciniomycetes</taxon>
        <taxon>Pucciniales</taxon>
        <taxon>Pucciniaceae</taxon>
        <taxon>Puccinia</taxon>
    </lineage>
</organism>
<keyword evidence="4" id="KW-1185">Reference proteome</keyword>
<dbReference type="EnsemblFungi" id="PTTG_26322-t43_1">
    <property type="protein sequence ID" value="PTTG_26322-t43_1-p1"/>
    <property type="gene ID" value="PTTG_26322"/>
</dbReference>
<evidence type="ECO:0000313" key="3">
    <source>
        <dbReference type="EnsemblFungi" id="PTTG_26322-t43_1-p1"/>
    </source>
</evidence>
<feature type="compositionally biased region" description="Low complexity" evidence="1">
    <location>
        <begin position="149"/>
        <end position="166"/>
    </location>
</feature>
<reference evidence="2" key="1">
    <citation type="submission" date="2009-11" db="EMBL/GenBank/DDBJ databases">
        <authorList>
            <consortium name="The Broad Institute Genome Sequencing Platform"/>
            <person name="Ward D."/>
            <person name="Feldgarden M."/>
            <person name="Earl A."/>
            <person name="Young S.K."/>
            <person name="Zeng Q."/>
            <person name="Koehrsen M."/>
            <person name="Alvarado L."/>
            <person name="Berlin A."/>
            <person name="Bochicchio J."/>
            <person name="Borenstein D."/>
            <person name="Chapman S.B."/>
            <person name="Chen Z."/>
            <person name="Engels R."/>
            <person name="Freedman E."/>
            <person name="Gellesch M."/>
            <person name="Goldberg J."/>
            <person name="Griggs A."/>
            <person name="Gujja S."/>
            <person name="Heilman E."/>
            <person name="Heiman D."/>
            <person name="Hepburn T."/>
            <person name="Howarth C."/>
            <person name="Jen D."/>
            <person name="Larson L."/>
            <person name="Lewis B."/>
            <person name="Mehta T."/>
            <person name="Park D."/>
            <person name="Pearson M."/>
            <person name="Roberts A."/>
            <person name="Saif S."/>
            <person name="Shea T."/>
            <person name="Shenoy N."/>
            <person name="Sisk P."/>
            <person name="Stolte C."/>
            <person name="Sykes S."/>
            <person name="Thomson T."/>
            <person name="Walk T."/>
            <person name="White J."/>
            <person name="Yandava C."/>
            <person name="Izard J."/>
            <person name="Baranova O.V."/>
            <person name="Blanton J.M."/>
            <person name="Tanner A.C."/>
            <person name="Dewhirst F.E."/>
            <person name="Haas B."/>
            <person name="Nusbaum C."/>
            <person name="Birren B."/>
        </authorList>
    </citation>
    <scope>NUCLEOTIDE SEQUENCE [LARGE SCALE GENOMIC DNA]</scope>
    <source>
        <strain evidence="2">1-1 BBBD Race 1</strain>
    </source>
</reference>
<reference evidence="2" key="2">
    <citation type="submission" date="2016-05" db="EMBL/GenBank/DDBJ databases">
        <title>Comparative analysis highlights variable genome content of wheat rusts and divergence of the mating loci.</title>
        <authorList>
            <person name="Cuomo C.A."/>
            <person name="Bakkeren G."/>
            <person name="Szabo L."/>
            <person name="Khalil H."/>
            <person name="Joly D."/>
            <person name="Goldberg J."/>
            <person name="Young S."/>
            <person name="Zeng Q."/>
            <person name="Fellers J."/>
        </authorList>
    </citation>
    <scope>NUCLEOTIDE SEQUENCE [LARGE SCALE GENOMIC DNA]</scope>
    <source>
        <strain evidence="2">1-1 BBBD Race 1</strain>
    </source>
</reference>
<evidence type="ECO:0000313" key="4">
    <source>
        <dbReference type="Proteomes" id="UP000005240"/>
    </source>
</evidence>
<evidence type="ECO:0000256" key="1">
    <source>
        <dbReference type="SAM" id="MobiDB-lite"/>
    </source>
</evidence>
<reference evidence="3 4" key="3">
    <citation type="journal article" date="2017" name="G3 (Bethesda)">
        <title>Comparative analysis highlights variable genome content of wheat rusts and divergence of the mating loci.</title>
        <authorList>
            <person name="Cuomo C.A."/>
            <person name="Bakkeren G."/>
            <person name="Khalil H.B."/>
            <person name="Panwar V."/>
            <person name="Joly D."/>
            <person name="Linning R."/>
            <person name="Sakthikumar S."/>
            <person name="Song X."/>
            <person name="Adiconis X."/>
            <person name="Fan L."/>
            <person name="Goldberg J.M."/>
            <person name="Levin J.Z."/>
            <person name="Young S."/>
            <person name="Zeng Q."/>
            <person name="Anikster Y."/>
            <person name="Bruce M."/>
            <person name="Wang M."/>
            <person name="Yin C."/>
            <person name="McCallum B."/>
            <person name="Szabo L.J."/>
            <person name="Hulbert S."/>
            <person name="Chen X."/>
            <person name="Fellers J.P."/>
        </authorList>
    </citation>
    <scope>NUCLEOTIDE SEQUENCE</scope>
    <source>
        <strain evidence="4">Isolate 1-1 / race 1 (BBBD)</strain>
        <strain evidence="3">isolate 1-1 / race 1 (BBBD)</strain>
    </source>
</reference>
<accession>A0A180GUS4</accession>
<dbReference type="AlphaFoldDB" id="A0A180GUS4"/>
<dbReference type="Proteomes" id="UP000005240">
    <property type="component" value="Unassembled WGS sequence"/>
</dbReference>
<feature type="compositionally biased region" description="Polar residues" evidence="1">
    <location>
        <begin position="115"/>
        <end position="125"/>
    </location>
</feature>
<sequence>MSAMAIASHCLMSHPHTACPQFCSRYERRIRCFILQTPSMAPDTASIPFFWPPPQSNNPQNILGQIPADSLHILSSLDLSRIPPNCIGQFLADKGLLPVPSQPFPPPFSSNYSIVSNPITPQRAQHPTRYNVHSPASNTEGSRLDSMSELHSSQSSQHLDSGSDSETSPQKKIIIPFDIKYVLWQEKLFNLAKGCLQYVKVFPDPKSPIEPYKVEMSTLANKEDLDFDYFQRSIFCHLDG</sequence>
<feature type="region of interest" description="Disordered" evidence="1">
    <location>
        <begin position="115"/>
        <end position="169"/>
    </location>
</feature>
<dbReference type="EMBL" id="ADAS02000019">
    <property type="protein sequence ID" value="OAV96515.1"/>
    <property type="molecule type" value="Genomic_DNA"/>
</dbReference>
<protein>
    <submittedName>
        <fullName evidence="2 3">Uncharacterized protein</fullName>
    </submittedName>
</protein>
<reference evidence="3" key="4">
    <citation type="submission" date="2025-05" db="UniProtKB">
        <authorList>
            <consortium name="EnsemblFungi"/>
        </authorList>
    </citation>
    <scope>IDENTIFICATION</scope>
    <source>
        <strain evidence="3">isolate 1-1 / race 1 (BBBD)</strain>
    </source>
</reference>
<gene>
    <name evidence="2" type="ORF">PTTG_26322</name>
</gene>
<dbReference type="VEuPathDB" id="FungiDB:PTTG_26322"/>
<evidence type="ECO:0000313" key="2">
    <source>
        <dbReference type="EMBL" id="OAV96515.1"/>
    </source>
</evidence>